<evidence type="ECO:0000256" key="3">
    <source>
        <dbReference type="ARBA" id="ARBA00023274"/>
    </source>
</evidence>
<comment type="caution">
    <text evidence="6">The sequence shown here is derived from an EMBL/GenBank/DDBJ whole genome shotgun (WGS) entry which is preliminary data.</text>
</comment>
<evidence type="ECO:0000256" key="4">
    <source>
        <dbReference type="SAM" id="Coils"/>
    </source>
</evidence>
<feature type="domain" description="S1 motif" evidence="5">
    <location>
        <begin position="220"/>
        <end position="288"/>
    </location>
</feature>
<evidence type="ECO:0000259" key="5">
    <source>
        <dbReference type="PROSITE" id="PS50126"/>
    </source>
</evidence>
<feature type="domain" description="S1 motif" evidence="5">
    <location>
        <begin position="305"/>
        <end position="374"/>
    </location>
</feature>
<dbReference type="SMART" id="SM00316">
    <property type="entry name" value="S1"/>
    <property type="match status" value="4"/>
</dbReference>
<keyword evidence="7" id="KW-1185">Reference proteome</keyword>
<dbReference type="InterPro" id="IPR050437">
    <property type="entry name" value="Ribos_protein_bS1-like"/>
</dbReference>
<gene>
    <name evidence="6" type="ORF">J2Z43_002220</name>
</gene>
<dbReference type="EMBL" id="JAGGJX010000005">
    <property type="protein sequence ID" value="MBP1855819.1"/>
    <property type="molecule type" value="Genomic_DNA"/>
</dbReference>
<dbReference type="Gene3D" id="2.40.50.140">
    <property type="entry name" value="Nucleic acid-binding proteins"/>
    <property type="match status" value="4"/>
</dbReference>
<dbReference type="GO" id="GO:0005840">
    <property type="term" value="C:ribosome"/>
    <property type="evidence" value="ECO:0007669"/>
    <property type="project" value="UniProtKB-KW"/>
</dbReference>
<dbReference type="Proteomes" id="UP000767291">
    <property type="component" value="Unassembled WGS sequence"/>
</dbReference>
<reference evidence="6 7" key="1">
    <citation type="submission" date="2021-03" db="EMBL/GenBank/DDBJ databases">
        <title>Genomic Encyclopedia of Type Strains, Phase IV (KMG-IV): sequencing the most valuable type-strain genomes for metagenomic binning, comparative biology and taxonomic classification.</title>
        <authorList>
            <person name="Goeker M."/>
        </authorList>
    </citation>
    <scope>NUCLEOTIDE SEQUENCE [LARGE SCALE GENOMIC DNA]</scope>
    <source>
        <strain evidence="6 7">DSM 1289</strain>
    </source>
</reference>
<dbReference type="PANTHER" id="PTHR10724:SF7">
    <property type="entry name" value="SMALL RIBOSOMAL SUBUNIT PROTEIN BS1C"/>
    <property type="match status" value="1"/>
</dbReference>
<dbReference type="SUPFAM" id="SSF50249">
    <property type="entry name" value="Nucleic acid-binding proteins"/>
    <property type="match status" value="4"/>
</dbReference>
<dbReference type="InterPro" id="IPR012340">
    <property type="entry name" value="NA-bd_OB-fold"/>
</dbReference>
<evidence type="ECO:0000313" key="6">
    <source>
        <dbReference type="EMBL" id="MBP1855819.1"/>
    </source>
</evidence>
<dbReference type="RefSeq" id="WP_209457221.1">
    <property type="nucleotide sequence ID" value="NZ_BAAACS010000019.1"/>
</dbReference>
<feature type="coiled-coil region" evidence="4">
    <location>
        <begin position="177"/>
        <end position="212"/>
    </location>
</feature>
<sequence length="410" mass="46168">MDQELTMEELLAQQEQELDKVKVGEIITGKINNISNDGVQLDLGNGFDGIISLDELNIKRGTFPSDLFNVGDEISAVITKVSQKDGTIKLSKLQADKKADLGEIQKAFDEHRIITVDVEKSIEKGVFAAFKAYTLFIPISQLDTKFVTDTSKYIGKNLEVYIKELDIKKNRLVASHRDVLQERLDKERAERRMQIKEERDAERARIKQAKEDLFNSLEVGQKKDGKVTKIMSYGAFVDIGGVEGLAHIKNLAWTRVDSVEDVLSEGQEVEVFVLDIDKETKKIALALKDINNDPWDLIAKEVSVGDIIDVKVLRIIENAAFVQVTEGVDAYLPISELSDERVAKITNIVNVDDEIKVKVLEFKPKNKRMLVSIKEANREPEEDISGFLEVEDSLGSIGDLFKDKFKDLEI</sequence>
<feature type="domain" description="S1 motif" evidence="5">
    <location>
        <begin position="102"/>
        <end position="177"/>
    </location>
</feature>
<dbReference type="Pfam" id="PF00575">
    <property type="entry name" value="S1"/>
    <property type="match status" value="4"/>
</dbReference>
<keyword evidence="4" id="KW-0175">Coiled coil</keyword>
<protein>
    <submittedName>
        <fullName evidence="6">Small subunit ribosomal protein S1</fullName>
    </submittedName>
</protein>
<dbReference type="PROSITE" id="PS50126">
    <property type="entry name" value="S1"/>
    <property type="match status" value="4"/>
</dbReference>
<evidence type="ECO:0000256" key="2">
    <source>
        <dbReference type="ARBA" id="ARBA00022980"/>
    </source>
</evidence>
<dbReference type="PANTHER" id="PTHR10724">
    <property type="entry name" value="30S RIBOSOMAL PROTEIN S1"/>
    <property type="match status" value="1"/>
</dbReference>
<keyword evidence="2 6" id="KW-0689">Ribosomal protein</keyword>
<proteinExistence type="inferred from homology"/>
<organism evidence="6 7">
    <name type="scientific">Metaclostridioides mangenotii</name>
    <dbReference type="NCBI Taxonomy" id="1540"/>
    <lineage>
        <taxon>Bacteria</taxon>
        <taxon>Bacillati</taxon>
        <taxon>Bacillota</taxon>
        <taxon>Clostridia</taxon>
        <taxon>Peptostreptococcales</taxon>
        <taxon>Peptostreptococcaceae</taxon>
        <taxon>Metaclostridioides</taxon>
    </lineage>
</organism>
<evidence type="ECO:0000313" key="7">
    <source>
        <dbReference type="Proteomes" id="UP000767291"/>
    </source>
</evidence>
<accession>A0ABS4ED34</accession>
<comment type="similarity">
    <text evidence="1">Belongs to the bacterial ribosomal protein bS1 family.</text>
</comment>
<name>A0ABS4ED34_9FIRM</name>
<keyword evidence="3" id="KW-0687">Ribonucleoprotein</keyword>
<evidence type="ECO:0000256" key="1">
    <source>
        <dbReference type="ARBA" id="ARBA00006767"/>
    </source>
</evidence>
<dbReference type="InterPro" id="IPR003029">
    <property type="entry name" value="S1_domain"/>
</dbReference>
<feature type="domain" description="S1 motif" evidence="5">
    <location>
        <begin position="24"/>
        <end position="93"/>
    </location>
</feature>